<dbReference type="PROSITE" id="PS50890">
    <property type="entry name" value="PUA"/>
    <property type="match status" value="1"/>
</dbReference>
<comment type="similarity">
    <text evidence="2">Belongs to the archaeosine synthase type 1 family.</text>
</comment>
<dbReference type="eggNOG" id="arCOG00990">
    <property type="taxonomic scope" value="Archaea"/>
</dbReference>
<dbReference type="InterPro" id="IPR053418">
    <property type="entry name" value="Archaeosine_synthase_1"/>
</dbReference>
<dbReference type="Gene3D" id="2.30.130.10">
    <property type="entry name" value="PUA domain"/>
    <property type="match status" value="1"/>
</dbReference>
<gene>
    <name evidence="5" type="ordered locus">Mpal_1830</name>
</gene>
<dbReference type="NCBIfam" id="NF040592">
    <property type="entry name" value="tRNA_mod_ArcS"/>
    <property type="match status" value="1"/>
</dbReference>
<dbReference type="STRING" id="521011.Mpal_1830"/>
<dbReference type="Proteomes" id="UP000002457">
    <property type="component" value="Chromosome"/>
</dbReference>
<dbReference type="Pfam" id="PF17884">
    <property type="entry name" value="DUF5591"/>
    <property type="match status" value="1"/>
</dbReference>
<name>B8GK65_METPE</name>
<dbReference type="KEGG" id="mpl:Mpal_1830"/>
<dbReference type="GO" id="GO:0005737">
    <property type="term" value="C:cytoplasm"/>
    <property type="evidence" value="ECO:0007669"/>
    <property type="project" value="TreeGrafter"/>
</dbReference>
<evidence type="ECO:0000259" key="4">
    <source>
        <dbReference type="SMART" id="SM00359"/>
    </source>
</evidence>
<dbReference type="SUPFAM" id="SSF52141">
    <property type="entry name" value="Uracil-DNA glycosylase-like"/>
    <property type="match status" value="1"/>
</dbReference>
<comment type="pathway">
    <text evidence="1">tRNA modification; archaeosine-tRNA biosynthesis.</text>
</comment>
<dbReference type="CDD" id="cd21149">
    <property type="entry name" value="PUA_archaeosine_TGT"/>
    <property type="match status" value="1"/>
</dbReference>
<evidence type="ECO:0000256" key="1">
    <source>
        <dbReference type="ARBA" id="ARBA00005030"/>
    </source>
</evidence>
<keyword evidence="6" id="KW-1185">Reference proteome</keyword>
<dbReference type="InterPro" id="IPR050076">
    <property type="entry name" value="ArchSynthase1/Queuine_TRR"/>
</dbReference>
<protein>
    <submittedName>
        <fullName evidence="5">PUA domain containing protein</fullName>
    </submittedName>
</protein>
<evidence type="ECO:0000313" key="5">
    <source>
        <dbReference type="EMBL" id="ACL17136.1"/>
    </source>
</evidence>
<sequence>MIFEIRSRDGLARSGILREGETSLRLPAVVDASSFFSTSLDRPFTNVPLGAPQGLAEQYLVAGEHPTTVHPQKPVPVPDGDIAMVANWHTALQNPRQYVDWLISLKTDVRADTAWYAPAAALPSTVWMLIATGFDLFDTTAVDLKSAQGIFCLPEGEFPADLLDQGVCACQGCRDHDLKVHNRLALEAEVNRVGVFLQKGQLRELAEARCRLNAAQVSVLRHLDNHYDFVEQWTPVARTATFKANSGDSMNRPEVKRYMDRLLTRYIPPSAEVAVLLPCSARKPYSRSQSHRKFINTVAGRAHEIIITSPLGVVPREIELCYPAAHYDVPVTGYWDREEVAVLADVLAKYLAKHQYRRVIAHLEGGAMQVAAMAADICGITLECTVRDHPTSGGSLSALDAALAGERRVRSDQIKGMLSFQFDADVDTAGMQVRGKFPRLSVMRNRRPLFSLDTTTGMLRPTFEGWSLIPRGYRVVIDDFVPQGDILAPGVLSADPVIREGDEVLVEGPHALATGRAAMGAFEMARSNHGVAVRRRKVMKR</sequence>
<dbReference type="InterPro" id="IPR015947">
    <property type="entry name" value="PUA-like_sf"/>
</dbReference>
<dbReference type="InterPro" id="IPR036511">
    <property type="entry name" value="TGT-like_sf"/>
</dbReference>
<dbReference type="Gene3D" id="3.20.20.105">
    <property type="entry name" value="Queuine tRNA-ribosyltransferase-like"/>
    <property type="match status" value="1"/>
</dbReference>
<feature type="domain" description="PUA" evidence="4">
    <location>
        <begin position="473"/>
        <end position="540"/>
    </location>
</feature>
<dbReference type="InterPro" id="IPR036895">
    <property type="entry name" value="Uracil-DNA_glycosylase-like_sf"/>
</dbReference>
<dbReference type="SUPFAM" id="SSF51713">
    <property type="entry name" value="tRNA-guanine transglycosylase"/>
    <property type="match status" value="1"/>
</dbReference>
<dbReference type="InterPro" id="IPR040777">
    <property type="entry name" value="DUF5591"/>
</dbReference>
<dbReference type="Pfam" id="PF01472">
    <property type="entry name" value="PUA"/>
    <property type="match status" value="1"/>
</dbReference>
<dbReference type="AlphaFoldDB" id="B8GK65"/>
<proteinExistence type="inferred from homology"/>
<dbReference type="UniPathway" id="UPA00393"/>
<dbReference type="InterPro" id="IPR002478">
    <property type="entry name" value="PUA"/>
</dbReference>
<accession>B8GK65</accession>
<dbReference type="OrthoDB" id="115061at2157"/>
<dbReference type="GeneID" id="7270376"/>
<dbReference type="PANTHER" id="PTHR46499">
    <property type="entry name" value="QUEUINE TRNA-RIBOSYLTRANSFERASE"/>
    <property type="match status" value="1"/>
</dbReference>
<dbReference type="EMBL" id="CP001338">
    <property type="protein sequence ID" value="ACL17136.1"/>
    <property type="molecule type" value="Genomic_DNA"/>
</dbReference>
<evidence type="ECO:0000256" key="3">
    <source>
        <dbReference type="ARBA" id="ARBA00022694"/>
    </source>
</evidence>
<organism evidence="5 6">
    <name type="scientific">Methanosphaerula palustris (strain ATCC BAA-1556 / DSM 19958 / E1-9c)</name>
    <dbReference type="NCBI Taxonomy" id="521011"/>
    <lineage>
        <taxon>Archaea</taxon>
        <taxon>Methanobacteriati</taxon>
        <taxon>Methanobacteriota</taxon>
        <taxon>Stenosarchaea group</taxon>
        <taxon>Methanomicrobia</taxon>
        <taxon>Methanomicrobiales</taxon>
        <taxon>Methanoregulaceae</taxon>
        <taxon>Methanosphaerula</taxon>
    </lineage>
</organism>
<evidence type="ECO:0000256" key="2">
    <source>
        <dbReference type="ARBA" id="ARBA00008906"/>
    </source>
</evidence>
<dbReference type="PANTHER" id="PTHR46499:SF2">
    <property type="entry name" value="ARCHAEOSINE SYNTHASE"/>
    <property type="match status" value="1"/>
</dbReference>
<dbReference type="SMART" id="SM00359">
    <property type="entry name" value="PUA"/>
    <property type="match status" value="1"/>
</dbReference>
<evidence type="ECO:0000313" key="6">
    <source>
        <dbReference type="Proteomes" id="UP000002457"/>
    </source>
</evidence>
<dbReference type="HOGENOM" id="CLU_029831_0_0_2"/>
<dbReference type="GO" id="GO:0003723">
    <property type="term" value="F:RNA binding"/>
    <property type="evidence" value="ECO:0007669"/>
    <property type="project" value="InterPro"/>
</dbReference>
<dbReference type="GO" id="GO:0002099">
    <property type="term" value="P:tRNA wobble guanine modification"/>
    <property type="evidence" value="ECO:0007669"/>
    <property type="project" value="TreeGrafter"/>
</dbReference>
<dbReference type="RefSeq" id="WP_012618455.1">
    <property type="nucleotide sequence ID" value="NC_011832.1"/>
</dbReference>
<dbReference type="Gene3D" id="3.40.50.10630">
    <property type="entry name" value="Uracil-DNA glycosylase-like"/>
    <property type="match status" value="1"/>
</dbReference>
<dbReference type="InterPro" id="IPR036974">
    <property type="entry name" value="PUA_sf"/>
</dbReference>
<dbReference type="SUPFAM" id="SSF88697">
    <property type="entry name" value="PUA domain-like"/>
    <property type="match status" value="1"/>
</dbReference>
<reference evidence="5 6" key="1">
    <citation type="journal article" date="2015" name="Genome Announc.">
        <title>Complete Genome Sequence of Methanosphaerula palustris E1-9CT, a Hydrogenotrophic Methanogen Isolated from a Minerotrophic Fen Peatland.</title>
        <authorList>
            <person name="Cadillo-Quiroz H."/>
            <person name="Browne P."/>
            <person name="Kyrpides N."/>
            <person name="Woyke T."/>
            <person name="Goodwin L."/>
            <person name="Detter C."/>
            <person name="Yavitt J.B."/>
            <person name="Zinder S.H."/>
        </authorList>
    </citation>
    <scope>NUCLEOTIDE SEQUENCE [LARGE SCALE GENOMIC DNA]</scope>
    <source>
        <strain evidence="6">ATCC BAA-1556 / DSM 19958 / E1-9c</strain>
    </source>
</reference>
<keyword evidence="3" id="KW-0819">tRNA processing</keyword>